<feature type="region of interest" description="Disordered" evidence="1">
    <location>
        <begin position="200"/>
        <end position="223"/>
    </location>
</feature>
<keyword evidence="3" id="KW-1185">Reference proteome</keyword>
<organism evidence="2 3">
    <name type="scientific">Smittium culicis</name>
    <dbReference type="NCBI Taxonomy" id="133412"/>
    <lineage>
        <taxon>Eukaryota</taxon>
        <taxon>Fungi</taxon>
        <taxon>Fungi incertae sedis</taxon>
        <taxon>Zoopagomycota</taxon>
        <taxon>Kickxellomycotina</taxon>
        <taxon>Harpellomycetes</taxon>
        <taxon>Harpellales</taxon>
        <taxon>Legeriomycetaceae</taxon>
        <taxon>Smittium</taxon>
    </lineage>
</organism>
<feature type="compositionally biased region" description="Low complexity" evidence="1">
    <location>
        <begin position="211"/>
        <end position="223"/>
    </location>
</feature>
<feature type="region of interest" description="Disordered" evidence="1">
    <location>
        <begin position="129"/>
        <end position="148"/>
    </location>
</feature>
<dbReference type="OrthoDB" id="5575405at2759"/>
<proteinExistence type="predicted"/>
<accession>A0A1R1WZH3</accession>
<name>A0A1R1WZH3_9FUNG</name>
<evidence type="ECO:0000313" key="3">
    <source>
        <dbReference type="Proteomes" id="UP000187429"/>
    </source>
</evidence>
<feature type="compositionally biased region" description="Low complexity" evidence="1">
    <location>
        <begin position="423"/>
        <end position="433"/>
    </location>
</feature>
<dbReference type="EMBL" id="LSSM01007567">
    <property type="protein sequence ID" value="OMJ07782.1"/>
    <property type="molecule type" value="Genomic_DNA"/>
</dbReference>
<gene>
    <name evidence="2" type="ORF">AYI69_g11325</name>
</gene>
<dbReference type="Proteomes" id="UP000187429">
    <property type="component" value="Unassembled WGS sequence"/>
</dbReference>
<reference evidence="3" key="1">
    <citation type="submission" date="2017-01" db="EMBL/GenBank/DDBJ databases">
        <authorList>
            <person name="Wang Y."/>
            <person name="White M."/>
            <person name="Kvist S."/>
            <person name="Moncalvo J.-M."/>
        </authorList>
    </citation>
    <scope>NUCLEOTIDE SEQUENCE [LARGE SCALE GENOMIC DNA]</scope>
    <source>
        <strain evidence="3">ID-206-W2</strain>
    </source>
</reference>
<sequence>MRRGSDSLPKGWYWEVQPAKFVYEQFSPVKRSIVCPNVGCKAKGGFIKDSNGTGKNQKASFRCGSCRDRYNVRDFYLEVLKGNEGNLPVETGWETFLPAPSSPVTTDPCQLVTVDIGMKAATGDSTGLTIATPETLKPSHRSSGLKSFPSVSQIGDSKAYDEVEIPGDLSLSDTEMLSDSEYEAVMKYTATTSEHFKSFSADTNKSSGSDPVSAPAVSASAPSKKLALPPLHPAVLFATKKNSTSSAISSGSKATLHKSSDLLKPGGSKGKLCAPLDFPHHNFNSYLDNSLARKTPPSKKTGIIIRDQSNKLNESIGKNLMDYSLGGSLVSNKRNTSPPSRSPKRQHTLLGNNYVTNEDFNDRMELHVKNMQEIIKANRSEDLLKIKKLEDENLHLKEQLVIQTKKIDRLTHQSKGSTQITNQTVQPPSASVVSTPAPPITFNFETSQTALTAHPPAPHIKKLSYSEIAKSQSKNAKEAEVLAKSIRKLVGTKPINSGTRAEKNHKLARIYVQGIARQPIKDVKECLFNMRFQLTRIYNMDFIGKRMLEFTVSEEYAPAFCARVKAFEFLKLMPKVKPDVPMDKSANDEVKAACKAAYIARLKKSVENSKKPEMVQFMTELLAEIEANPDPGS</sequence>
<feature type="region of interest" description="Disordered" evidence="1">
    <location>
        <begin position="414"/>
        <end position="433"/>
    </location>
</feature>
<feature type="region of interest" description="Disordered" evidence="1">
    <location>
        <begin position="328"/>
        <end position="347"/>
    </location>
</feature>
<protein>
    <submittedName>
        <fullName evidence="2">Uncharacterized protein</fullName>
    </submittedName>
</protein>
<feature type="compositionally biased region" description="Polar residues" evidence="1">
    <location>
        <begin position="200"/>
        <end position="210"/>
    </location>
</feature>
<feature type="compositionally biased region" description="Polar residues" evidence="1">
    <location>
        <begin position="329"/>
        <end position="339"/>
    </location>
</feature>
<comment type="caution">
    <text evidence="2">The sequence shown here is derived from an EMBL/GenBank/DDBJ whole genome shotgun (WGS) entry which is preliminary data.</text>
</comment>
<evidence type="ECO:0000313" key="2">
    <source>
        <dbReference type="EMBL" id="OMJ07782.1"/>
    </source>
</evidence>
<dbReference type="AlphaFoldDB" id="A0A1R1WZH3"/>
<evidence type="ECO:0000256" key="1">
    <source>
        <dbReference type="SAM" id="MobiDB-lite"/>
    </source>
</evidence>